<gene>
    <name evidence="1" type="ORF">LTS18_006199</name>
</gene>
<evidence type="ECO:0000313" key="2">
    <source>
        <dbReference type="Proteomes" id="UP001186974"/>
    </source>
</evidence>
<organism evidence="1 2">
    <name type="scientific">Coniosporium uncinatum</name>
    <dbReference type="NCBI Taxonomy" id="93489"/>
    <lineage>
        <taxon>Eukaryota</taxon>
        <taxon>Fungi</taxon>
        <taxon>Dikarya</taxon>
        <taxon>Ascomycota</taxon>
        <taxon>Pezizomycotina</taxon>
        <taxon>Dothideomycetes</taxon>
        <taxon>Dothideomycetes incertae sedis</taxon>
        <taxon>Coniosporium</taxon>
    </lineage>
</organism>
<protein>
    <submittedName>
        <fullName evidence="1">Uncharacterized protein</fullName>
    </submittedName>
</protein>
<dbReference type="Proteomes" id="UP001186974">
    <property type="component" value="Unassembled WGS sequence"/>
</dbReference>
<evidence type="ECO:0000313" key="1">
    <source>
        <dbReference type="EMBL" id="KAK3065488.1"/>
    </source>
</evidence>
<name>A0ACC3DDI2_9PEZI</name>
<dbReference type="EMBL" id="JAWDJW010006335">
    <property type="protein sequence ID" value="KAK3065488.1"/>
    <property type="molecule type" value="Genomic_DNA"/>
</dbReference>
<reference evidence="1" key="1">
    <citation type="submission" date="2024-09" db="EMBL/GenBank/DDBJ databases">
        <title>Black Yeasts Isolated from many extreme environments.</title>
        <authorList>
            <person name="Coleine C."/>
            <person name="Stajich J.E."/>
            <person name="Selbmann L."/>
        </authorList>
    </citation>
    <scope>NUCLEOTIDE SEQUENCE</scope>
    <source>
        <strain evidence="1">CCFEE 5737</strain>
    </source>
</reference>
<comment type="caution">
    <text evidence="1">The sequence shown here is derived from an EMBL/GenBank/DDBJ whole genome shotgun (WGS) entry which is preliminary data.</text>
</comment>
<accession>A0ACC3DDI2</accession>
<sequence>MKSEDAAVQPPSTTSPSLTIAQTSPKEIKEIKFIANDGGHGGPYNKRRRIAAACSTCKKRKIRCSGERPLCTTCAQRGQKCGGYANEPSHDRRCSADDGHNQEHKGARQGERGEKTRQTSSATTQHSDNRNYALHRSMQRGMSTWSATSNGLGSVHHETNELYRAEPHESPIAAGSQPFQSLATRNRMPYFRYFGPTAIMPGFKQMVVKVDEKRHTSQVTTSEAHGSPSQQISGAGDSSASQAVEEHPALPDIPVYDNSSIAPSPLITHLCQTFFTYLGCNFPFLQRERFMRDLEAKEVDAILVDAVCALAARFSNDPYLTGKDDSLHNFTRPVNRGVPPAERGIAFEQRAKHAITDTFACPSVAVVQAALLLAYNEFGGQRDSGLWMYLGIAIRMAQDLGMHKLDGLRYEGKSGPSPRSTEFKLPTSDGSDRRGEMPSPAKSDERETSTAVAEQRAVERERIDTLWAVYFLDRVISSGTGRPVTLRDKEIEVAFPHADATDPATGLPLPFPALIRIIHLYGRVTDVLNGITKASQVTPDVNKRLASFETRLTDIYQALSPRLHFNAVNFQRYVKIDQGTTFILLHFWFHTLIVLLHQPTLLHTVEGEIRQLLPNSRELSMSSAKTMADILVFVELIDAKSGFGNPFTSQPTYIAACAFLKESAIHTASSKPTTRCPTPVSGQDISESRQLPESKASSVVHTNGTKPDLDHVNAKLVAKHSLLATAAKQNYQRCYRALQQLETYWAGTKYILTVLDQKAEGVRDALLYTREEEESALEEPKIKPAFTCPGWRRKLSWGSYLTSRQSVRSAGALVRPRLVTDQQAPADSSAIGPGQGEFPAPPTKVDGVLMRTAIGWSLTGTMNSPSTSLALLYPSTHRGGGPGEANDLTHASAPVASGLPTMPPPSAFGSQYPFSESSYPPYPSPYANQQQAAPDSRTSQTLIPPLAHPEPNRSATTVPADPSLLSDADLLLNLHSPYPPTSPHPVANGGTPNLPSYSNSPMASFNHLPANSMTTNGLPGPGNMTAHQQQQQSQAFDNTAVPPGEMMMIESQDIDMSALVGEDMMPWLEYLPYDMFGMYDQQQGSGGGEGQMEDGEQGPEA</sequence>
<keyword evidence="2" id="KW-1185">Reference proteome</keyword>
<proteinExistence type="predicted"/>